<keyword evidence="10" id="KW-0862">Zinc</keyword>
<gene>
    <name evidence="18" type="primary">pepN</name>
    <name evidence="18" type="ORF">EK0264_03250</name>
</gene>
<dbReference type="GO" id="GO:0016285">
    <property type="term" value="F:alanyl aminopeptidase activity"/>
    <property type="evidence" value="ECO:0007669"/>
    <property type="project" value="UniProtKB-EC"/>
</dbReference>
<dbReference type="KEGG" id="eke:EK0264_03250"/>
<dbReference type="InterPro" id="IPR045357">
    <property type="entry name" value="Aminopeptidase_N-like_N"/>
</dbReference>
<dbReference type="Pfam" id="PF11838">
    <property type="entry name" value="ERAP1_C"/>
    <property type="match status" value="1"/>
</dbReference>
<dbReference type="AlphaFoldDB" id="A0A7L4YSV0"/>
<feature type="region of interest" description="Disordered" evidence="14">
    <location>
        <begin position="1"/>
        <end position="21"/>
    </location>
</feature>
<dbReference type="SUPFAM" id="SSF55486">
    <property type="entry name" value="Metalloproteases ('zincins'), catalytic domain"/>
    <property type="match status" value="1"/>
</dbReference>
<dbReference type="NCBIfam" id="TIGR02412">
    <property type="entry name" value="pepN_strep_liv"/>
    <property type="match status" value="1"/>
</dbReference>
<dbReference type="GO" id="GO:0043171">
    <property type="term" value="P:peptide catabolic process"/>
    <property type="evidence" value="ECO:0007669"/>
    <property type="project" value="TreeGrafter"/>
</dbReference>
<dbReference type="Pfam" id="PF17900">
    <property type="entry name" value="Peptidase_M1_N"/>
    <property type="match status" value="1"/>
</dbReference>
<name>A0A7L4YSV0_9ACTN</name>
<feature type="domain" description="Peptidase M1 membrane alanine aminopeptidase" evidence="15">
    <location>
        <begin position="244"/>
        <end position="457"/>
    </location>
</feature>
<dbReference type="GO" id="GO:0005615">
    <property type="term" value="C:extracellular space"/>
    <property type="evidence" value="ECO:0007669"/>
    <property type="project" value="TreeGrafter"/>
</dbReference>
<sequence length="858" mass="95505">MHTTTSERQPHVAHPNLTRADAQRRSELLKTHAYNVTIDLTDGAGNPGGDTFRSRSVVTFDCTAPGESTFIDIVAERLNEVTLNGEPVDVSAYTPETGIVLPALAEHNELVVDADCRYTNTGEGLHRFVDPSDNQTYLYTQFETANANLMMACFDQPDLKATWTFAVTAPEGWQVISNGTPAATTEAEGGAVTTTFETTKPMSPYITALIAGPFHVVRDEHDGIKLGIYCRASLAPHLDADEIFEVTKQGFDFLQELFDFRYPFGKYDQLFVPEFNFGAMENAGAITFRDDYVFQSKVTEYRLERRAETILHEMAHMWFGDLVTMKWWDDLWLNESFATFASVHCQAEATKYKTAWTTFANVEKTWAYDQDTKSTTHPIAADMVDVQAVEVNFDGITYAKGASVLKQLVAYVGQDAFFAALREYFKKFQYSNTRLADLLAELEKASGRDLSWWAQQWLETSQVNTLRPLIETDDDGTVTSFRIEQTAVPEHPTLRTHRLAVGAYELQDGALVRTKRVELDVEGELTDVPELVGDKRAALYLVNDDDLAYAKIRFDEQSLGFLLENIDKFTESLPRALCWGAAWDMTRDAEMRARDYVALVLRGIGSEQTMSVIQSLLAQAQGALVQYADPQWSPQGAAQLADFAWAQLQEAEGGSDLQTVWARAFASAAATDEQLDRLAAISNGDEVIDGLPMDIDNRWALLTPLVAAGRAGDAEIDAALAADPGDVAQRKAATARALRATAEAKAEAWRAVVESDELTNYLHEATAAGFYSWRQYELTRPYRDRYFDALDEVWKSRSSAIAQQTTELMFPRLIEQQTVDAADAWIAGPDHSPAQARLVAEARDGIVRALRAREKDAS</sequence>
<evidence type="ECO:0000259" key="16">
    <source>
        <dbReference type="Pfam" id="PF11838"/>
    </source>
</evidence>
<dbReference type="InParanoid" id="A0A7L4YSV0"/>
<dbReference type="InterPro" id="IPR014782">
    <property type="entry name" value="Peptidase_M1_dom"/>
</dbReference>
<dbReference type="Gene3D" id="2.60.40.1730">
    <property type="entry name" value="tricorn interacting facor f3 domain"/>
    <property type="match status" value="1"/>
</dbReference>
<comment type="catalytic activity">
    <reaction evidence="1">
        <text>Release of an N-terminal amino acid, Xaa-|-Yaa- from a peptide, amide or arylamide. Xaa is preferably Ala, but may be most amino acids including Pro (slow action). When a terminal hydrophobic residue is followed by a prolyl residue, the two may be released as an intact Xaa-Pro dipeptide.</text>
        <dbReference type="EC" id="3.4.11.2"/>
    </reaction>
</comment>
<dbReference type="InterPro" id="IPR027268">
    <property type="entry name" value="Peptidase_M4/M1_CTD_sf"/>
</dbReference>
<keyword evidence="19" id="KW-1185">Reference proteome</keyword>
<dbReference type="GO" id="GO:0016020">
    <property type="term" value="C:membrane"/>
    <property type="evidence" value="ECO:0007669"/>
    <property type="project" value="TreeGrafter"/>
</dbReference>
<evidence type="ECO:0000259" key="17">
    <source>
        <dbReference type="Pfam" id="PF17900"/>
    </source>
</evidence>
<protein>
    <recommendedName>
        <fullName evidence="5">Aminopeptidase N</fullName>
        <ecNumber evidence="4">3.4.11.2</ecNumber>
    </recommendedName>
    <alternativeName>
        <fullName evidence="12">Alanine aminopeptidase</fullName>
    </alternativeName>
    <alternativeName>
        <fullName evidence="13">Lysyl aminopeptidase</fullName>
    </alternativeName>
</protein>
<evidence type="ECO:0000256" key="9">
    <source>
        <dbReference type="ARBA" id="ARBA00022801"/>
    </source>
</evidence>
<organism evidence="18 19">
    <name type="scientific">Epidermidibacterium keratini</name>
    <dbReference type="NCBI Taxonomy" id="1891644"/>
    <lineage>
        <taxon>Bacteria</taxon>
        <taxon>Bacillati</taxon>
        <taxon>Actinomycetota</taxon>
        <taxon>Actinomycetes</taxon>
        <taxon>Sporichthyales</taxon>
        <taxon>Sporichthyaceae</taxon>
        <taxon>Epidermidibacterium</taxon>
    </lineage>
</organism>
<dbReference type="GO" id="GO:0042277">
    <property type="term" value="F:peptide binding"/>
    <property type="evidence" value="ECO:0007669"/>
    <property type="project" value="TreeGrafter"/>
</dbReference>
<dbReference type="GO" id="GO:0006508">
    <property type="term" value="P:proteolysis"/>
    <property type="evidence" value="ECO:0007669"/>
    <property type="project" value="UniProtKB-KW"/>
</dbReference>
<comment type="cofactor">
    <cofactor evidence="2">
        <name>Zn(2+)</name>
        <dbReference type="ChEBI" id="CHEBI:29105"/>
    </cofactor>
</comment>
<evidence type="ECO:0000256" key="1">
    <source>
        <dbReference type="ARBA" id="ARBA00000098"/>
    </source>
</evidence>
<keyword evidence="6 18" id="KW-0031">Aminopeptidase</keyword>
<dbReference type="InterPro" id="IPR012778">
    <property type="entry name" value="Pept_M1_aminopeptidase"/>
</dbReference>
<dbReference type="GO" id="GO:0070006">
    <property type="term" value="F:metalloaminopeptidase activity"/>
    <property type="evidence" value="ECO:0007669"/>
    <property type="project" value="TreeGrafter"/>
</dbReference>
<dbReference type="InterPro" id="IPR042097">
    <property type="entry name" value="Aminopeptidase_N-like_N_sf"/>
</dbReference>
<keyword evidence="11" id="KW-0482">Metalloprotease</keyword>
<dbReference type="Gene3D" id="1.10.390.10">
    <property type="entry name" value="Neutral Protease Domain 2"/>
    <property type="match status" value="1"/>
</dbReference>
<keyword evidence="9 18" id="KW-0378">Hydrolase</keyword>
<evidence type="ECO:0000256" key="12">
    <source>
        <dbReference type="ARBA" id="ARBA00029811"/>
    </source>
</evidence>
<dbReference type="InterPro" id="IPR024571">
    <property type="entry name" value="ERAP1-like_C_dom"/>
</dbReference>
<evidence type="ECO:0000256" key="14">
    <source>
        <dbReference type="SAM" id="MobiDB-lite"/>
    </source>
</evidence>
<keyword evidence="7" id="KW-0645">Protease</keyword>
<evidence type="ECO:0000256" key="8">
    <source>
        <dbReference type="ARBA" id="ARBA00022723"/>
    </source>
</evidence>
<accession>A0A7L4YSV0</accession>
<dbReference type="FunFam" id="1.10.390.10:FF:000004">
    <property type="entry name" value="Aminopeptidase N"/>
    <property type="match status" value="1"/>
</dbReference>
<dbReference type="GO" id="GO:0008270">
    <property type="term" value="F:zinc ion binding"/>
    <property type="evidence" value="ECO:0007669"/>
    <property type="project" value="InterPro"/>
</dbReference>
<dbReference type="PANTHER" id="PTHR11533">
    <property type="entry name" value="PROTEASE M1 ZINC METALLOPROTEASE"/>
    <property type="match status" value="1"/>
</dbReference>
<evidence type="ECO:0000256" key="11">
    <source>
        <dbReference type="ARBA" id="ARBA00023049"/>
    </source>
</evidence>
<evidence type="ECO:0000256" key="6">
    <source>
        <dbReference type="ARBA" id="ARBA00022438"/>
    </source>
</evidence>
<dbReference type="EC" id="3.4.11.2" evidence="4"/>
<evidence type="ECO:0000313" key="18">
    <source>
        <dbReference type="EMBL" id="QHC02256.1"/>
    </source>
</evidence>
<dbReference type="Pfam" id="PF01433">
    <property type="entry name" value="Peptidase_M1"/>
    <property type="match status" value="1"/>
</dbReference>
<evidence type="ECO:0000256" key="13">
    <source>
        <dbReference type="ARBA" id="ARBA00031533"/>
    </source>
</evidence>
<evidence type="ECO:0000256" key="3">
    <source>
        <dbReference type="ARBA" id="ARBA00010136"/>
    </source>
</evidence>
<proteinExistence type="inferred from homology"/>
<dbReference type="PRINTS" id="PR00756">
    <property type="entry name" value="ALADIPTASE"/>
</dbReference>
<dbReference type="InterPro" id="IPR050344">
    <property type="entry name" value="Peptidase_M1_aminopeptidases"/>
</dbReference>
<evidence type="ECO:0000256" key="5">
    <source>
        <dbReference type="ARBA" id="ARBA00015611"/>
    </source>
</evidence>
<dbReference type="EMBL" id="CP047156">
    <property type="protein sequence ID" value="QHC02256.1"/>
    <property type="molecule type" value="Genomic_DNA"/>
</dbReference>
<evidence type="ECO:0000313" key="19">
    <source>
        <dbReference type="Proteomes" id="UP000463857"/>
    </source>
</evidence>
<dbReference type="FunCoup" id="A0A7L4YSV0">
    <property type="interactions" value="36"/>
</dbReference>
<evidence type="ECO:0000256" key="2">
    <source>
        <dbReference type="ARBA" id="ARBA00001947"/>
    </source>
</evidence>
<evidence type="ECO:0000259" key="15">
    <source>
        <dbReference type="Pfam" id="PF01433"/>
    </source>
</evidence>
<evidence type="ECO:0000256" key="7">
    <source>
        <dbReference type="ARBA" id="ARBA00022670"/>
    </source>
</evidence>
<keyword evidence="8" id="KW-0479">Metal-binding</keyword>
<dbReference type="CDD" id="cd09602">
    <property type="entry name" value="M1_APN"/>
    <property type="match status" value="1"/>
</dbReference>
<dbReference type="InterPro" id="IPR001930">
    <property type="entry name" value="Peptidase_M1"/>
</dbReference>
<feature type="domain" description="Aminopeptidase N-like N-terminal" evidence="17">
    <location>
        <begin position="43"/>
        <end position="205"/>
    </location>
</feature>
<dbReference type="PANTHER" id="PTHR11533:SF174">
    <property type="entry name" value="PUROMYCIN-SENSITIVE AMINOPEPTIDASE-RELATED"/>
    <property type="match status" value="1"/>
</dbReference>
<dbReference type="SUPFAM" id="SSF63737">
    <property type="entry name" value="Leukotriene A4 hydrolase N-terminal domain"/>
    <property type="match status" value="1"/>
</dbReference>
<dbReference type="Proteomes" id="UP000463857">
    <property type="component" value="Chromosome"/>
</dbReference>
<dbReference type="GO" id="GO:0005737">
    <property type="term" value="C:cytoplasm"/>
    <property type="evidence" value="ECO:0007669"/>
    <property type="project" value="TreeGrafter"/>
</dbReference>
<evidence type="ECO:0000256" key="10">
    <source>
        <dbReference type="ARBA" id="ARBA00022833"/>
    </source>
</evidence>
<dbReference type="OrthoDB" id="100605at2"/>
<evidence type="ECO:0000256" key="4">
    <source>
        <dbReference type="ARBA" id="ARBA00012564"/>
    </source>
</evidence>
<comment type="similarity">
    <text evidence="3">Belongs to the peptidase M1 family.</text>
</comment>
<feature type="domain" description="ERAP1-like C-terminal" evidence="16">
    <location>
        <begin position="539"/>
        <end position="847"/>
    </location>
</feature>
<reference evidence="18 19" key="1">
    <citation type="journal article" date="2018" name="Int. J. Syst. Evol. Microbiol.">
        <title>Epidermidibacterium keratini gen. nov., sp. nov., a member of the family Sporichthyaceae, isolated from keratin epidermis.</title>
        <authorList>
            <person name="Lee D.G."/>
            <person name="Trujillo M.E."/>
            <person name="Kang S."/>
            <person name="Nam J.J."/>
            <person name="Kim Y.J."/>
        </authorList>
    </citation>
    <scope>NUCLEOTIDE SEQUENCE [LARGE SCALE GENOMIC DNA]</scope>
    <source>
        <strain evidence="18 19">EPI-7</strain>
    </source>
</reference>
<dbReference type="FunFam" id="2.60.40.1730:FF:000010">
    <property type="entry name" value="Putative aminopeptidase N"/>
    <property type="match status" value="1"/>
</dbReference>